<dbReference type="Pfam" id="PF14257">
    <property type="entry name" value="DUF4349"/>
    <property type="match status" value="1"/>
</dbReference>
<feature type="domain" description="Putative zinc-finger" evidence="3">
    <location>
        <begin position="3"/>
        <end position="36"/>
    </location>
</feature>
<evidence type="ECO:0000313" key="6">
    <source>
        <dbReference type="Proteomes" id="UP000295504"/>
    </source>
</evidence>
<reference evidence="5 6" key="1">
    <citation type="submission" date="2019-03" db="EMBL/GenBank/DDBJ databases">
        <title>Genomic Encyclopedia of Type Strains, Phase IV (KMG-IV): sequencing the most valuable type-strain genomes for metagenomic binning, comparative biology and taxonomic classification.</title>
        <authorList>
            <person name="Goeker M."/>
        </authorList>
    </citation>
    <scope>NUCLEOTIDE SEQUENCE [LARGE SCALE GENOMIC DNA]</scope>
    <source>
        <strain evidence="5 6">DSM 100013</strain>
    </source>
</reference>
<feature type="transmembrane region" description="Helical" evidence="2">
    <location>
        <begin position="88"/>
        <end position="106"/>
    </location>
</feature>
<dbReference type="OrthoDB" id="9808253at2"/>
<feature type="compositionally biased region" description="Polar residues" evidence="1">
    <location>
        <begin position="110"/>
        <end position="121"/>
    </location>
</feature>
<dbReference type="RefSeq" id="WP_132847340.1">
    <property type="nucleotide sequence ID" value="NZ_CP058648.1"/>
</dbReference>
<dbReference type="EMBL" id="SLYC01000001">
    <property type="protein sequence ID" value="TCQ08179.1"/>
    <property type="molecule type" value="Genomic_DNA"/>
</dbReference>
<keyword evidence="2" id="KW-0812">Transmembrane</keyword>
<sequence length="418" mass="47737">MKCNDIKLRISEYIDNMLEEQENIEFHNHLLQCDECNMYFQNFKMMIESLNEIDLIDPPINFNEQLNKKLVKEQKSIVRGLGTYRKPLLGIAAMLLVAVVSVQMIGNLGSPKNAQNKSNMELASEDSGRYGTNGEESLKITSYNRALPPNTTQDMDLSNNEFSVLSDSEEPVRSSLIPEEMSIERKIIRNGRMSIEVETFDDIYNSIIKDIESKNGFIQSSEIFNYTLNRNKPEETLKSAQIVIRIPSQLFLETFESIKGLGTVTDEQINGQDITRSYIDMESDKFNLKIQEERLREVLKKADKVEDILRIENELSRIRGQIHQIDSNLSNYDNLVSLSTINLYIRQVKPDQVQLQHMSTGIVSKAKNSFIDSLNKIIVVGEKIFVGIFSILPIAIVLALLGIPLWSFIKKRKNGSNM</sequence>
<evidence type="ECO:0000313" key="5">
    <source>
        <dbReference type="EMBL" id="TCQ08179.1"/>
    </source>
</evidence>
<feature type="region of interest" description="Disordered" evidence="1">
    <location>
        <begin position="110"/>
        <end position="132"/>
    </location>
</feature>
<dbReference type="InterPro" id="IPR025645">
    <property type="entry name" value="DUF4349"/>
</dbReference>
<evidence type="ECO:0000259" key="4">
    <source>
        <dbReference type="Pfam" id="PF14257"/>
    </source>
</evidence>
<evidence type="ECO:0000259" key="3">
    <source>
        <dbReference type="Pfam" id="PF13490"/>
    </source>
</evidence>
<feature type="domain" description="DUF4349" evidence="4">
    <location>
        <begin position="185"/>
        <end position="406"/>
    </location>
</feature>
<gene>
    <name evidence="5" type="ORF">EDD79_1001270</name>
</gene>
<comment type="caution">
    <text evidence="5">The sequence shown here is derived from an EMBL/GenBank/DDBJ whole genome shotgun (WGS) entry which is preliminary data.</text>
</comment>
<proteinExistence type="predicted"/>
<organism evidence="5 6">
    <name type="scientific">Serpentinicella alkaliphila</name>
    <dbReference type="NCBI Taxonomy" id="1734049"/>
    <lineage>
        <taxon>Bacteria</taxon>
        <taxon>Bacillati</taxon>
        <taxon>Bacillota</taxon>
        <taxon>Clostridia</taxon>
        <taxon>Peptostreptococcales</taxon>
        <taxon>Natronincolaceae</taxon>
        <taxon>Serpentinicella</taxon>
    </lineage>
</organism>
<name>A0A4R2UD21_9FIRM</name>
<dbReference type="InterPro" id="IPR027383">
    <property type="entry name" value="Znf_put"/>
</dbReference>
<dbReference type="Proteomes" id="UP000295504">
    <property type="component" value="Unassembled WGS sequence"/>
</dbReference>
<accession>A0A4R2UD21</accession>
<protein>
    <submittedName>
        <fullName evidence="5">Anti-sigma factor RsiW</fullName>
    </submittedName>
</protein>
<dbReference type="AlphaFoldDB" id="A0A4R2UD21"/>
<keyword evidence="2" id="KW-1133">Transmembrane helix</keyword>
<evidence type="ECO:0000256" key="2">
    <source>
        <dbReference type="SAM" id="Phobius"/>
    </source>
</evidence>
<feature type="transmembrane region" description="Helical" evidence="2">
    <location>
        <begin position="384"/>
        <end position="409"/>
    </location>
</feature>
<evidence type="ECO:0000256" key="1">
    <source>
        <dbReference type="SAM" id="MobiDB-lite"/>
    </source>
</evidence>
<keyword evidence="2" id="KW-0472">Membrane</keyword>
<keyword evidence="6" id="KW-1185">Reference proteome</keyword>
<dbReference type="Pfam" id="PF13490">
    <property type="entry name" value="zf-HC2"/>
    <property type="match status" value="1"/>
</dbReference>